<protein>
    <submittedName>
        <fullName evidence="3">Glycosyltransferase family 4 protein</fullName>
    </submittedName>
</protein>
<gene>
    <name evidence="3" type="ORF">H1D24_04935</name>
</gene>
<dbReference type="Gene3D" id="3.40.50.2000">
    <property type="entry name" value="Glycogen Phosphorylase B"/>
    <property type="match status" value="2"/>
</dbReference>
<keyword evidence="1 3" id="KW-0808">Transferase</keyword>
<dbReference type="SUPFAM" id="SSF53756">
    <property type="entry name" value="UDP-Glycosyltransferase/glycogen phosphorylase"/>
    <property type="match status" value="1"/>
</dbReference>
<dbReference type="GO" id="GO:0016758">
    <property type="term" value="F:hexosyltransferase activity"/>
    <property type="evidence" value="ECO:0007669"/>
    <property type="project" value="TreeGrafter"/>
</dbReference>
<dbReference type="EMBL" id="JACEHE010000002">
    <property type="protein sequence ID" value="MBA2945188.1"/>
    <property type="molecule type" value="Genomic_DNA"/>
</dbReference>
<evidence type="ECO:0000256" key="1">
    <source>
        <dbReference type="ARBA" id="ARBA00022679"/>
    </source>
</evidence>
<reference evidence="3 4" key="1">
    <citation type="submission" date="2020-07" db="EMBL/GenBank/DDBJ databases">
        <title>Streptomyces isolated from Indian soil.</title>
        <authorList>
            <person name="Mandal S."/>
            <person name="Maiti P.K."/>
        </authorList>
    </citation>
    <scope>NUCLEOTIDE SEQUENCE [LARGE SCALE GENOMIC DNA]</scope>
    <source>
        <strain evidence="3 4">PSKA28</strain>
    </source>
</reference>
<dbReference type="PANTHER" id="PTHR45947:SF3">
    <property type="entry name" value="SULFOQUINOVOSYL TRANSFERASE SQD2"/>
    <property type="match status" value="1"/>
</dbReference>
<dbReference type="CDD" id="cd03801">
    <property type="entry name" value="GT4_PimA-like"/>
    <property type="match status" value="1"/>
</dbReference>
<evidence type="ECO:0000259" key="2">
    <source>
        <dbReference type="Pfam" id="PF00534"/>
    </source>
</evidence>
<evidence type="ECO:0000313" key="3">
    <source>
        <dbReference type="EMBL" id="MBA2945188.1"/>
    </source>
</evidence>
<dbReference type="Proteomes" id="UP000545761">
    <property type="component" value="Unassembled WGS sequence"/>
</dbReference>
<accession>A0A7W0DHN0</accession>
<feature type="domain" description="Glycosyl transferase family 1" evidence="2">
    <location>
        <begin position="190"/>
        <end position="355"/>
    </location>
</feature>
<dbReference type="InterPro" id="IPR050194">
    <property type="entry name" value="Glycosyltransferase_grp1"/>
</dbReference>
<dbReference type="AlphaFoldDB" id="A0A7W0DHN0"/>
<comment type="caution">
    <text evidence="3">The sequence shown here is derived from an EMBL/GenBank/DDBJ whole genome shotgun (WGS) entry which is preliminary data.</text>
</comment>
<dbReference type="PANTHER" id="PTHR45947">
    <property type="entry name" value="SULFOQUINOVOSYL TRANSFERASE SQD2"/>
    <property type="match status" value="1"/>
</dbReference>
<name>A0A7W0DHN0_9ACTN</name>
<sequence length="395" mass="43789">MEVLTHSAHDNTRNIRRRVDELGPVGNRIRPHVIPVPPYPSWVGLLPGTLKEMASEFFRYRGWQRLALDYARSRGLDRTDLIHHVSYGSLEGACELRRLGPPLVFGPVGGGQTAPHSHRRYLGRAYWQEALRTQLWVRGLSLRSSCRATIREAAAVLTTNRDTEQLARRLGRTDSLMMLADGVQETLIRPQARSASAKGGDPPTILWVGKLIPRKAPALALRTFALLRSDVPEARLVIVGDGPLRFQLERLSAQLGVHESVHFRGRLPWEQALRTYDNADAFLMTSLRDSFGLQALEAWARGLPVVHLDHQGIRDYSAPGGAIRVPLGDPADLPHRLAQALGNMLGDQQVRRRMGGAGVAWARQHTWAVKAEAAEKLYHSVLASGRSSTEAVSMS</sequence>
<proteinExistence type="predicted"/>
<organism evidence="3 4">
    <name type="scientific">Streptomyces himalayensis subsp. himalayensis</name>
    <dbReference type="NCBI Taxonomy" id="2756131"/>
    <lineage>
        <taxon>Bacteria</taxon>
        <taxon>Bacillati</taxon>
        <taxon>Actinomycetota</taxon>
        <taxon>Actinomycetes</taxon>
        <taxon>Kitasatosporales</taxon>
        <taxon>Streptomycetaceae</taxon>
        <taxon>Streptomyces</taxon>
        <taxon>Streptomyces himalayensis</taxon>
    </lineage>
</organism>
<dbReference type="Pfam" id="PF00534">
    <property type="entry name" value="Glycos_transf_1"/>
    <property type="match status" value="1"/>
</dbReference>
<dbReference type="InterPro" id="IPR001296">
    <property type="entry name" value="Glyco_trans_1"/>
</dbReference>
<evidence type="ECO:0000313" key="4">
    <source>
        <dbReference type="Proteomes" id="UP000545761"/>
    </source>
</evidence>